<dbReference type="GO" id="GO:0016491">
    <property type="term" value="F:oxidoreductase activity"/>
    <property type="evidence" value="ECO:0007669"/>
    <property type="project" value="UniProtKB-KW"/>
</dbReference>
<name>A0A2M9FZ19_9PROT</name>
<evidence type="ECO:0000313" key="6">
    <source>
        <dbReference type="EMBL" id="PJK28711.1"/>
    </source>
</evidence>
<protein>
    <submittedName>
        <fullName evidence="6">FAD-dependent oxidoreductase</fullName>
    </submittedName>
</protein>
<dbReference type="GO" id="GO:0046872">
    <property type="term" value="F:metal ion binding"/>
    <property type="evidence" value="ECO:0007669"/>
    <property type="project" value="UniProtKB-KW"/>
</dbReference>
<dbReference type="Proteomes" id="UP000229498">
    <property type="component" value="Unassembled WGS sequence"/>
</dbReference>
<dbReference type="SUPFAM" id="SSF51905">
    <property type="entry name" value="FAD/NAD(P)-binding domain"/>
    <property type="match status" value="1"/>
</dbReference>
<sequence length="451" mass="48433">MSMAQHPGMITVRRPAGAVRSLEADLCVVGSGAAGLSAALEARALGQRVIVVDASPQLGGQAVGSAIGTICGLYANGEGPHRVTYGVMDEMLAALTANGDAAARRARNTLILDYSINAWMRWAEDAVADRGVTPLTGAVLREVMVEDGRIRVLHLTTRWGDYEVRANAFVDASGDAVLSWLAGLDLNQADQDIYGTIMAVFEDVDTDLCGSWPRDTFHEAMRRRGGEFGLVRHDGFIFPVARGGRVLLNMTHIETPQEAVGLALSGIAGRRQIDGLLALFRDEFPDAFGKARVALYGQPGIRQTRTIRGQGRIRVDDVRRGRQPDDAVVRCSWPIELHTEMADTHWEVFDADHMHYVPFGAMVPQGLDNVVTAGRCIDAEPAALASVRVMGPCFAMGRAAAAAAARLGGGSFHQIDIAGLQRDVADNLSRADHDPWTRAFVAESGREADGA</sequence>
<dbReference type="EMBL" id="PHIG01000039">
    <property type="protein sequence ID" value="PJK28711.1"/>
    <property type="molecule type" value="Genomic_DNA"/>
</dbReference>
<keyword evidence="7" id="KW-1185">Reference proteome</keyword>
<accession>A0A2M9FZ19</accession>
<reference evidence="6 7" key="1">
    <citation type="submission" date="2017-11" db="EMBL/GenBank/DDBJ databases">
        <title>Draft genome sequence of Rhizobiales bacterium SY3-13.</title>
        <authorList>
            <person name="Sun C."/>
        </authorList>
    </citation>
    <scope>NUCLEOTIDE SEQUENCE [LARGE SCALE GENOMIC DNA]</scope>
    <source>
        <strain evidence="6 7">SY3-13</strain>
    </source>
</reference>
<keyword evidence="1" id="KW-0004">4Fe-4S</keyword>
<evidence type="ECO:0000256" key="3">
    <source>
        <dbReference type="ARBA" id="ARBA00023002"/>
    </source>
</evidence>
<gene>
    <name evidence="6" type="ORF">CVT23_15340</name>
</gene>
<dbReference type="Gene3D" id="3.50.50.60">
    <property type="entry name" value="FAD/NAD(P)-binding domain"/>
    <property type="match status" value="1"/>
</dbReference>
<dbReference type="InterPro" id="IPR039650">
    <property type="entry name" value="HdrA-like"/>
</dbReference>
<keyword evidence="3" id="KW-0560">Oxidoreductase</keyword>
<organism evidence="6 7">
    <name type="scientific">Minwuia thermotolerans</name>
    <dbReference type="NCBI Taxonomy" id="2056226"/>
    <lineage>
        <taxon>Bacteria</taxon>
        <taxon>Pseudomonadati</taxon>
        <taxon>Pseudomonadota</taxon>
        <taxon>Alphaproteobacteria</taxon>
        <taxon>Minwuiales</taxon>
        <taxon>Minwuiaceae</taxon>
        <taxon>Minwuia</taxon>
    </lineage>
</organism>
<keyword evidence="4" id="KW-0408">Iron</keyword>
<keyword evidence="2" id="KW-0479">Metal-binding</keyword>
<dbReference type="Pfam" id="PF12831">
    <property type="entry name" value="FAD_oxidored"/>
    <property type="match status" value="1"/>
</dbReference>
<evidence type="ECO:0000256" key="2">
    <source>
        <dbReference type="ARBA" id="ARBA00022723"/>
    </source>
</evidence>
<dbReference type="GO" id="GO:0051539">
    <property type="term" value="F:4 iron, 4 sulfur cluster binding"/>
    <property type="evidence" value="ECO:0007669"/>
    <property type="project" value="UniProtKB-KW"/>
</dbReference>
<evidence type="ECO:0000256" key="1">
    <source>
        <dbReference type="ARBA" id="ARBA00022485"/>
    </source>
</evidence>
<evidence type="ECO:0000313" key="7">
    <source>
        <dbReference type="Proteomes" id="UP000229498"/>
    </source>
</evidence>
<dbReference type="InterPro" id="IPR036188">
    <property type="entry name" value="FAD/NAD-bd_sf"/>
</dbReference>
<dbReference type="AlphaFoldDB" id="A0A2M9FZ19"/>
<dbReference type="PANTHER" id="PTHR43498">
    <property type="entry name" value="FERREDOXIN:COB-COM HETERODISULFIDE REDUCTASE SUBUNIT A"/>
    <property type="match status" value="1"/>
</dbReference>
<comment type="caution">
    <text evidence="6">The sequence shown here is derived from an EMBL/GenBank/DDBJ whole genome shotgun (WGS) entry which is preliminary data.</text>
</comment>
<keyword evidence="5" id="KW-0411">Iron-sulfur</keyword>
<evidence type="ECO:0000256" key="4">
    <source>
        <dbReference type="ARBA" id="ARBA00023004"/>
    </source>
</evidence>
<dbReference type="OrthoDB" id="9777740at2"/>
<evidence type="ECO:0000256" key="5">
    <source>
        <dbReference type="ARBA" id="ARBA00023014"/>
    </source>
</evidence>
<dbReference type="PANTHER" id="PTHR43498:SF1">
    <property type="entry name" value="COB--COM HETERODISULFIDE REDUCTASE IRON-SULFUR SUBUNIT A"/>
    <property type="match status" value="1"/>
</dbReference>
<proteinExistence type="predicted"/>